<reference evidence="3 4" key="1">
    <citation type="submission" date="2020-08" db="EMBL/GenBank/DDBJ databases">
        <authorList>
            <person name="Hejnol A."/>
        </authorList>
    </citation>
    <scope>NUCLEOTIDE SEQUENCE [LARGE SCALE GENOMIC DNA]</scope>
</reference>
<gene>
    <name evidence="3" type="ORF">DGYR_LOCUS1486</name>
</gene>
<dbReference type="PROSITE" id="PS51465">
    <property type="entry name" value="KAZAL_2"/>
    <property type="match status" value="2"/>
</dbReference>
<organism evidence="3 4">
    <name type="scientific">Dimorphilus gyrociliatus</name>
    <dbReference type="NCBI Taxonomy" id="2664684"/>
    <lineage>
        <taxon>Eukaryota</taxon>
        <taxon>Metazoa</taxon>
        <taxon>Spiralia</taxon>
        <taxon>Lophotrochozoa</taxon>
        <taxon>Annelida</taxon>
        <taxon>Polychaeta</taxon>
        <taxon>Polychaeta incertae sedis</taxon>
        <taxon>Dinophilidae</taxon>
        <taxon>Dimorphilus</taxon>
    </lineage>
</organism>
<dbReference type="OrthoDB" id="6140606at2759"/>
<dbReference type="Gene3D" id="3.30.60.30">
    <property type="match status" value="2"/>
</dbReference>
<protein>
    <submittedName>
        <fullName evidence="3">DgyrCDS1541</fullName>
    </submittedName>
</protein>
<dbReference type="PANTHER" id="PTHR21131:SF0">
    <property type="entry name" value="GEO10195P1-RELATED"/>
    <property type="match status" value="1"/>
</dbReference>
<evidence type="ECO:0000256" key="1">
    <source>
        <dbReference type="SAM" id="SignalP"/>
    </source>
</evidence>
<dbReference type="InterPro" id="IPR002350">
    <property type="entry name" value="Kazal_dom"/>
</dbReference>
<dbReference type="SUPFAM" id="SSF100895">
    <property type="entry name" value="Kazal-type serine protease inhibitors"/>
    <property type="match status" value="2"/>
</dbReference>
<evidence type="ECO:0000313" key="4">
    <source>
        <dbReference type="Proteomes" id="UP000549394"/>
    </source>
</evidence>
<dbReference type="PROSITE" id="PS00282">
    <property type="entry name" value="KAZAL_1"/>
    <property type="match status" value="2"/>
</dbReference>
<dbReference type="InterPro" id="IPR053265">
    <property type="entry name" value="Serpin"/>
</dbReference>
<evidence type="ECO:0000313" key="3">
    <source>
        <dbReference type="EMBL" id="CAD5112315.1"/>
    </source>
</evidence>
<keyword evidence="1" id="KW-0732">Signal</keyword>
<dbReference type="CDD" id="cd00104">
    <property type="entry name" value="KAZAL_FS"/>
    <property type="match status" value="2"/>
</dbReference>
<proteinExistence type="predicted"/>
<dbReference type="AlphaFoldDB" id="A0A7I8V950"/>
<keyword evidence="4" id="KW-1185">Reference proteome</keyword>
<accession>A0A7I8V950</accession>
<dbReference type="Proteomes" id="UP000549394">
    <property type="component" value="Unassembled WGS sequence"/>
</dbReference>
<dbReference type="SMART" id="SM00280">
    <property type="entry name" value="KAZAL"/>
    <property type="match status" value="2"/>
</dbReference>
<name>A0A7I8V950_9ANNE</name>
<feature type="signal peptide" evidence="1">
    <location>
        <begin position="1"/>
        <end position="18"/>
    </location>
</feature>
<sequence length="99" mass="10400">MLFVTALFLSSLAVFAQSCNCPRDYSPVCGSNGKTYGNDCLAECEGISVLRSGECPTCVCPTILEPVCGDDGKTYSNDCEAACFGRTVASKGSCPIHEL</sequence>
<dbReference type="Pfam" id="PF00050">
    <property type="entry name" value="Kazal_1"/>
    <property type="match status" value="2"/>
</dbReference>
<comment type="caution">
    <text evidence="3">The sequence shown here is derived from an EMBL/GenBank/DDBJ whole genome shotgun (WGS) entry which is preliminary data.</text>
</comment>
<dbReference type="InterPro" id="IPR036058">
    <property type="entry name" value="Kazal_dom_sf"/>
</dbReference>
<feature type="chain" id="PRO_5029562881" evidence="1">
    <location>
        <begin position="19"/>
        <end position="99"/>
    </location>
</feature>
<dbReference type="PANTHER" id="PTHR21131">
    <property type="entry name" value="SERINE-TYPE ENDOPEPTIDASE INHIBITOR"/>
    <property type="match status" value="1"/>
</dbReference>
<evidence type="ECO:0000259" key="2">
    <source>
        <dbReference type="PROSITE" id="PS51465"/>
    </source>
</evidence>
<feature type="domain" description="Kazal-like" evidence="2">
    <location>
        <begin position="58"/>
        <end position="96"/>
    </location>
</feature>
<feature type="domain" description="Kazal-like" evidence="2">
    <location>
        <begin position="13"/>
        <end position="57"/>
    </location>
</feature>
<dbReference type="EMBL" id="CAJFCJ010000002">
    <property type="protein sequence ID" value="CAD5112315.1"/>
    <property type="molecule type" value="Genomic_DNA"/>
</dbReference>